<dbReference type="Gene3D" id="1.10.1660.10">
    <property type="match status" value="1"/>
</dbReference>
<reference evidence="4" key="1">
    <citation type="journal article" date="2019" name="Int. J. Syst. Evol. Microbiol.">
        <title>The Global Catalogue of Microorganisms (GCM) 10K type strain sequencing project: providing services to taxonomists for standard genome sequencing and annotation.</title>
        <authorList>
            <consortium name="The Broad Institute Genomics Platform"/>
            <consortium name="The Broad Institute Genome Sequencing Center for Infectious Disease"/>
            <person name="Wu L."/>
            <person name="Ma J."/>
        </authorList>
    </citation>
    <scope>NUCLEOTIDE SEQUENCE [LARGE SCALE GENOMIC DNA]</scope>
    <source>
        <strain evidence="4">CGMCC 4.7371</strain>
    </source>
</reference>
<dbReference type="PANTHER" id="PTHR30204:SF93">
    <property type="entry name" value="HTH MERR-TYPE DOMAIN-CONTAINING PROTEIN"/>
    <property type="match status" value="1"/>
</dbReference>
<organism evidence="3 4">
    <name type="scientific">Nocardioides phosphati</name>
    <dbReference type="NCBI Taxonomy" id="1867775"/>
    <lineage>
        <taxon>Bacteria</taxon>
        <taxon>Bacillati</taxon>
        <taxon>Actinomycetota</taxon>
        <taxon>Actinomycetes</taxon>
        <taxon>Propionibacteriales</taxon>
        <taxon>Nocardioidaceae</taxon>
        <taxon>Nocardioides</taxon>
    </lineage>
</organism>
<evidence type="ECO:0000313" key="3">
    <source>
        <dbReference type="EMBL" id="GGO93934.1"/>
    </source>
</evidence>
<dbReference type="RefSeq" id="WP_188785219.1">
    <property type="nucleotide sequence ID" value="NZ_BMNI01000015.1"/>
</dbReference>
<dbReference type="Proteomes" id="UP000655410">
    <property type="component" value="Unassembled WGS sequence"/>
</dbReference>
<evidence type="ECO:0000256" key="1">
    <source>
        <dbReference type="ARBA" id="ARBA00023125"/>
    </source>
</evidence>
<evidence type="ECO:0000313" key="4">
    <source>
        <dbReference type="Proteomes" id="UP000655410"/>
    </source>
</evidence>
<accession>A0ABQ2NDK4</accession>
<dbReference type="PANTHER" id="PTHR30204">
    <property type="entry name" value="REDOX-CYCLING DRUG-SENSING TRANSCRIPTIONAL ACTIVATOR SOXR"/>
    <property type="match status" value="1"/>
</dbReference>
<evidence type="ECO:0000259" key="2">
    <source>
        <dbReference type="PROSITE" id="PS50937"/>
    </source>
</evidence>
<dbReference type="InterPro" id="IPR000551">
    <property type="entry name" value="MerR-type_HTH_dom"/>
</dbReference>
<feature type="domain" description="HTH merR-type" evidence="2">
    <location>
        <begin position="12"/>
        <end position="80"/>
    </location>
</feature>
<dbReference type="PRINTS" id="PR00040">
    <property type="entry name" value="HTHMERR"/>
</dbReference>
<name>A0ABQ2NDK4_9ACTN</name>
<dbReference type="SUPFAM" id="SSF46955">
    <property type="entry name" value="Putative DNA-binding domain"/>
    <property type="match status" value="1"/>
</dbReference>
<dbReference type="EMBL" id="BMNI01000015">
    <property type="protein sequence ID" value="GGO93934.1"/>
    <property type="molecule type" value="Genomic_DNA"/>
</dbReference>
<sequence>MSTSALWDAEASWTVEALAGLTGFTVRTIRYYATLGLLPPPERRGRVAYYDDRHRARLSLIRTLQDQGLGLASIEEHLSHLAPDSTSSQVELRRAVAQGWAISFSTAVVDRAGLDERAGRKIDDHDLAMLLRLGSLREVDGGYEVGATLDVGLQLLELDIPLESMEAASAAMRNHMDALVLELRDVLRTQVLAKVRAHETDPDQFARTMIRLRQLTLDALVANFQRATDGLMDGSLLGRTGEDEA</sequence>
<keyword evidence="1" id="KW-0238">DNA-binding</keyword>
<dbReference type="SMART" id="SM00422">
    <property type="entry name" value="HTH_MERR"/>
    <property type="match status" value="1"/>
</dbReference>
<dbReference type="PROSITE" id="PS50937">
    <property type="entry name" value="HTH_MERR_2"/>
    <property type="match status" value="1"/>
</dbReference>
<comment type="caution">
    <text evidence="3">The sequence shown here is derived from an EMBL/GenBank/DDBJ whole genome shotgun (WGS) entry which is preliminary data.</text>
</comment>
<proteinExistence type="predicted"/>
<dbReference type="InterPro" id="IPR047057">
    <property type="entry name" value="MerR_fam"/>
</dbReference>
<keyword evidence="4" id="KW-1185">Reference proteome</keyword>
<dbReference type="InterPro" id="IPR009061">
    <property type="entry name" value="DNA-bd_dom_put_sf"/>
</dbReference>
<gene>
    <name evidence="3" type="ORF">GCM10011584_33790</name>
</gene>
<dbReference type="Pfam" id="PF13411">
    <property type="entry name" value="MerR_1"/>
    <property type="match status" value="1"/>
</dbReference>
<protein>
    <submittedName>
        <fullName evidence="3">Transcriptional regulator</fullName>
    </submittedName>
</protein>